<dbReference type="EMBL" id="JFHE01000054">
    <property type="protein sequence ID" value="KDR26479.1"/>
    <property type="molecule type" value="Genomic_DNA"/>
</dbReference>
<reference evidence="3 4" key="1">
    <citation type="submission" date="2014-03" db="EMBL/GenBank/DDBJ databases">
        <title>Draft Genome Sequences of Four Burkholderia Strains.</title>
        <authorList>
            <person name="Liu X.Y."/>
            <person name="Li C.X."/>
            <person name="Xu J.H."/>
        </authorList>
    </citation>
    <scope>NUCLEOTIDE SEQUENCE [LARGE SCALE GENOMIC DNA]</scope>
    <source>
        <strain evidence="3 4">R27</strain>
    </source>
</reference>
<feature type="signal peptide" evidence="1">
    <location>
        <begin position="1"/>
        <end position="19"/>
    </location>
</feature>
<dbReference type="STRING" id="1071679.BG57_26370"/>
<feature type="domain" description="Cupin type-2" evidence="2">
    <location>
        <begin position="70"/>
        <end position="131"/>
    </location>
</feature>
<feature type="chain" id="PRO_5001663701" evidence="1">
    <location>
        <begin position="20"/>
        <end position="161"/>
    </location>
</feature>
<dbReference type="Pfam" id="PF07883">
    <property type="entry name" value="Cupin_2"/>
    <property type="match status" value="1"/>
</dbReference>
<comment type="caution">
    <text evidence="3">The sequence shown here is derived from an EMBL/GenBank/DDBJ whole genome shotgun (WGS) entry which is preliminary data.</text>
</comment>
<dbReference type="InterPro" id="IPR013096">
    <property type="entry name" value="Cupin_2"/>
</dbReference>
<dbReference type="InterPro" id="IPR047263">
    <property type="entry name" value="HNL-like_cupin"/>
</dbReference>
<dbReference type="InterPro" id="IPR011051">
    <property type="entry name" value="RmlC_Cupin_sf"/>
</dbReference>
<name>A0A069NFI4_9BURK</name>
<dbReference type="PANTHER" id="PTHR43698">
    <property type="entry name" value="RIBD C-TERMINAL DOMAIN CONTAINING PROTEIN"/>
    <property type="match status" value="1"/>
</dbReference>
<keyword evidence="1" id="KW-0732">Signal</keyword>
<accession>A0A069NFI4</accession>
<dbReference type="OrthoDB" id="9802489at2"/>
<evidence type="ECO:0000256" key="1">
    <source>
        <dbReference type="SAM" id="SignalP"/>
    </source>
</evidence>
<dbReference type="Gene3D" id="2.60.120.10">
    <property type="entry name" value="Jelly Rolls"/>
    <property type="match status" value="1"/>
</dbReference>
<dbReference type="eggNOG" id="COG1917">
    <property type="taxonomic scope" value="Bacteria"/>
</dbReference>
<sequence length="161" mass="17122">MIRLSASIIVIALVCVSLAAPAVADESPAITIAHAGSQPSQSGGNQRFAGSVRIDPLFQSTSPSRLSGGMVTFQPGARTAWHTHPLGQTLIVMSGTGWIQQRGQERRNIVAGDVVSIPAGVKHWHGATSTAGMTHIALQEALDGKNVDWLEQVTDEQYRYP</sequence>
<dbReference type="AlphaFoldDB" id="A0A069NFI4"/>
<gene>
    <name evidence="3" type="ORF">BG57_26370</name>
</gene>
<proteinExistence type="predicted"/>
<evidence type="ECO:0000259" key="2">
    <source>
        <dbReference type="Pfam" id="PF07883"/>
    </source>
</evidence>
<dbReference type="CDD" id="cd02233">
    <property type="entry name" value="cupin_HNL-like"/>
    <property type="match status" value="1"/>
</dbReference>
<dbReference type="PANTHER" id="PTHR43698:SF1">
    <property type="entry name" value="BLL4564 PROTEIN"/>
    <property type="match status" value="1"/>
</dbReference>
<organism evidence="3 4">
    <name type="scientific">Caballeronia grimmiae</name>
    <dbReference type="NCBI Taxonomy" id="1071679"/>
    <lineage>
        <taxon>Bacteria</taxon>
        <taxon>Pseudomonadati</taxon>
        <taxon>Pseudomonadota</taxon>
        <taxon>Betaproteobacteria</taxon>
        <taxon>Burkholderiales</taxon>
        <taxon>Burkholderiaceae</taxon>
        <taxon>Caballeronia</taxon>
    </lineage>
</organism>
<evidence type="ECO:0000313" key="3">
    <source>
        <dbReference type="EMBL" id="KDR26479.1"/>
    </source>
</evidence>
<protein>
    <submittedName>
        <fullName evidence="3">Cupin</fullName>
    </submittedName>
</protein>
<evidence type="ECO:0000313" key="4">
    <source>
        <dbReference type="Proteomes" id="UP000027439"/>
    </source>
</evidence>
<dbReference type="SUPFAM" id="SSF51182">
    <property type="entry name" value="RmlC-like cupins"/>
    <property type="match status" value="1"/>
</dbReference>
<dbReference type="InterPro" id="IPR014710">
    <property type="entry name" value="RmlC-like_jellyroll"/>
</dbReference>
<dbReference type="Proteomes" id="UP000027439">
    <property type="component" value="Unassembled WGS sequence"/>
</dbReference>